<proteinExistence type="predicted"/>
<keyword evidence="1" id="KW-1133">Transmembrane helix</keyword>
<comment type="caution">
    <text evidence="2">The sequence shown here is derived from an EMBL/GenBank/DDBJ whole genome shotgun (WGS) entry which is preliminary data.</text>
</comment>
<gene>
    <name evidence="2" type="ORF">DAT39_020730</name>
</gene>
<organism evidence="2 3">
    <name type="scientific">Clarias magur</name>
    <name type="common">Asian catfish</name>
    <name type="synonym">Macropteronotus magur</name>
    <dbReference type="NCBI Taxonomy" id="1594786"/>
    <lineage>
        <taxon>Eukaryota</taxon>
        <taxon>Metazoa</taxon>
        <taxon>Chordata</taxon>
        <taxon>Craniata</taxon>
        <taxon>Vertebrata</taxon>
        <taxon>Euteleostomi</taxon>
        <taxon>Actinopterygii</taxon>
        <taxon>Neopterygii</taxon>
        <taxon>Teleostei</taxon>
        <taxon>Ostariophysi</taxon>
        <taxon>Siluriformes</taxon>
        <taxon>Clariidae</taxon>
        <taxon>Clarias</taxon>
    </lineage>
</organism>
<keyword evidence="1" id="KW-0472">Membrane</keyword>
<accession>A0A8J4U2D7</accession>
<evidence type="ECO:0000256" key="1">
    <source>
        <dbReference type="SAM" id="Phobius"/>
    </source>
</evidence>
<keyword evidence="1" id="KW-0812">Transmembrane</keyword>
<evidence type="ECO:0000313" key="3">
    <source>
        <dbReference type="Proteomes" id="UP000727407"/>
    </source>
</evidence>
<dbReference type="Proteomes" id="UP000727407">
    <property type="component" value="Unassembled WGS sequence"/>
</dbReference>
<protein>
    <submittedName>
        <fullName evidence="2">Uncharacterized protein</fullName>
    </submittedName>
</protein>
<evidence type="ECO:0000313" key="2">
    <source>
        <dbReference type="EMBL" id="KAF5889580.1"/>
    </source>
</evidence>
<dbReference type="EMBL" id="QNUK01000793">
    <property type="protein sequence ID" value="KAF5889580.1"/>
    <property type="molecule type" value="Genomic_DNA"/>
</dbReference>
<name>A0A8J4U2D7_CLAMG</name>
<reference evidence="2" key="1">
    <citation type="submission" date="2020-07" db="EMBL/GenBank/DDBJ databases">
        <title>Clarias magur genome sequencing, assembly and annotation.</title>
        <authorList>
            <person name="Kushwaha B."/>
            <person name="Kumar R."/>
            <person name="Das P."/>
            <person name="Joshi C.G."/>
            <person name="Kumar D."/>
            <person name="Nagpure N.S."/>
            <person name="Pandey M."/>
            <person name="Agarwal S."/>
            <person name="Srivastava S."/>
            <person name="Singh M."/>
            <person name="Sahoo L."/>
            <person name="Jayasankar P."/>
            <person name="Meher P.K."/>
            <person name="Koringa P.G."/>
            <person name="Iquebal M.A."/>
            <person name="Das S.P."/>
            <person name="Bit A."/>
            <person name="Patnaik S."/>
            <person name="Patel N."/>
            <person name="Shah T.M."/>
            <person name="Hinsu A."/>
            <person name="Jena J.K."/>
        </authorList>
    </citation>
    <scope>NUCLEOTIDE SEQUENCE</scope>
    <source>
        <strain evidence="2">CIFAMagur01</strain>
        <tissue evidence="2">Testis</tissue>
    </source>
</reference>
<dbReference type="AlphaFoldDB" id="A0A8J4U2D7"/>
<sequence>MIPAVPRRTLHACSPEGHQAVHGVCLPVVMVIFSTADLISSISSYSSSPSSPPYPLLLHLLHPIHSLIFSISSSPHFSSSPPYPTIFSISSSSPSPHLLHLLIFSISSSPPSPHLLHLLISSISSSPMNQTLDIFRLNIYSFAIFISFASYYTHYTFSYQV</sequence>
<feature type="transmembrane region" description="Helical" evidence="1">
    <location>
        <begin position="137"/>
        <end position="155"/>
    </location>
</feature>
<keyword evidence="3" id="KW-1185">Reference proteome</keyword>